<gene>
    <name evidence="1" type="ORF">SAMN04488054_13216</name>
</gene>
<reference evidence="1 2" key="1">
    <citation type="submission" date="2016-10" db="EMBL/GenBank/DDBJ databases">
        <authorList>
            <person name="de Groot N.N."/>
        </authorList>
    </citation>
    <scope>NUCLEOTIDE SEQUENCE [LARGE SCALE GENOMIC DNA]</scope>
    <source>
        <strain evidence="1 2">CGMCC 1.6134</strain>
    </source>
</reference>
<proteinExistence type="predicted"/>
<evidence type="ECO:0000313" key="2">
    <source>
        <dbReference type="Proteomes" id="UP000199668"/>
    </source>
</evidence>
<name>A0A1I4PUV2_9BACI</name>
<evidence type="ECO:0000313" key="1">
    <source>
        <dbReference type="EMBL" id="SFM31611.1"/>
    </source>
</evidence>
<dbReference type="STRING" id="266892.SAMN04488054_13216"/>
<accession>A0A1I4PUV2</accession>
<dbReference type="AlphaFoldDB" id="A0A1I4PUV2"/>
<dbReference type="EMBL" id="FOTY01000032">
    <property type="protein sequence ID" value="SFM31611.1"/>
    <property type="molecule type" value="Genomic_DNA"/>
</dbReference>
<dbReference type="Proteomes" id="UP000199668">
    <property type="component" value="Unassembled WGS sequence"/>
</dbReference>
<sequence>MSGGVVQPLSSSGVNMLGRLLQTARVAGPRRMCGQVSART</sequence>
<protein>
    <submittedName>
        <fullName evidence="1">Uncharacterized protein</fullName>
    </submittedName>
</protein>
<keyword evidence="2" id="KW-1185">Reference proteome</keyword>
<organism evidence="1 2">
    <name type="scientific">Salibacterium qingdaonense</name>
    <dbReference type="NCBI Taxonomy" id="266892"/>
    <lineage>
        <taxon>Bacteria</taxon>
        <taxon>Bacillati</taxon>
        <taxon>Bacillota</taxon>
        <taxon>Bacilli</taxon>
        <taxon>Bacillales</taxon>
        <taxon>Bacillaceae</taxon>
    </lineage>
</organism>